<evidence type="ECO:0000313" key="3">
    <source>
        <dbReference type="Proteomes" id="UP000288395"/>
    </source>
</evidence>
<accession>A0A432VPV5</accession>
<protein>
    <recommendedName>
        <fullName evidence="4">RHS repeat-associated core domain-containing protein</fullName>
    </recommendedName>
</protein>
<dbReference type="InterPro" id="IPR022385">
    <property type="entry name" value="Rhs_assc_core"/>
</dbReference>
<dbReference type="Gene3D" id="2.180.10.10">
    <property type="entry name" value="RHS repeat-associated core"/>
    <property type="match status" value="1"/>
</dbReference>
<evidence type="ECO:0008006" key="4">
    <source>
        <dbReference type="Google" id="ProtNLM"/>
    </source>
</evidence>
<dbReference type="EMBL" id="PIPJ01000015">
    <property type="protein sequence ID" value="RUO18183.1"/>
    <property type="molecule type" value="Genomic_DNA"/>
</dbReference>
<dbReference type="PANTHER" id="PTHR32305">
    <property type="match status" value="1"/>
</dbReference>
<dbReference type="PANTHER" id="PTHR32305:SF15">
    <property type="entry name" value="PROTEIN RHSA-RELATED"/>
    <property type="match status" value="1"/>
</dbReference>
<dbReference type="Proteomes" id="UP000288395">
    <property type="component" value="Unassembled WGS sequence"/>
</dbReference>
<keyword evidence="1" id="KW-1133">Transmembrane helix</keyword>
<keyword evidence="1" id="KW-0812">Transmembrane</keyword>
<proteinExistence type="predicted"/>
<keyword evidence="3" id="KW-1185">Reference proteome</keyword>
<sequence>MFKSNNQAVNFTLASILSLTHKGYTGHEQVDHASVVQMGGRIYDAHIGRFLQADPFVQSPSNSQNFNRYSYVLNNPLSYTDPSGYLFKKLKKYLQAAAAIAIGIYLPGSSLMASWGVSNAVAQGALTGFIAGGVATGTLKGALVGAFTGGLFGELQSMSEGFSKVAAHGVVGGMGSAMQGGKFGHGFLSAGVSAQLSPKIQSNVGDAHVRVAIHAAIGGTVSKVTGGKFANGAYSAAFSSALREGAQKFAGASKSEVVEQPERRTIVRLEHKNIPGGDRLGNTDPDGYPQHAFVIVRDNMTGEEWIARAGPGGEGGNAVFGSIKAKMVPNVLGSTEDYGAQINYSQVVLTTNMAPQTIVDRLSTFKDVVNHAQISYNPLMRNSNSFAYQAVEVLTGARPTTDVWAPGSQTRLRVEK</sequence>
<feature type="transmembrane region" description="Helical" evidence="1">
    <location>
        <begin position="93"/>
        <end position="117"/>
    </location>
</feature>
<evidence type="ECO:0000313" key="2">
    <source>
        <dbReference type="EMBL" id="RUO18183.1"/>
    </source>
</evidence>
<keyword evidence="1" id="KW-0472">Membrane</keyword>
<feature type="transmembrane region" description="Helical" evidence="1">
    <location>
        <begin position="129"/>
        <end position="152"/>
    </location>
</feature>
<gene>
    <name evidence="2" type="ORF">CWE08_11905</name>
</gene>
<dbReference type="InterPro" id="IPR050708">
    <property type="entry name" value="T6SS_VgrG/RHS"/>
</dbReference>
<reference evidence="3" key="1">
    <citation type="journal article" date="2018" name="Front. Microbiol.">
        <title>Genome-Based Analysis Reveals the Taxonomy and Diversity of the Family Idiomarinaceae.</title>
        <authorList>
            <person name="Liu Y."/>
            <person name="Lai Q."/>
            <person name="Shao Z."/>
        </authorList>
    </citation>
    <scope>NUCLEOTIDE SEQUENCE [LARGE SCALE GENOMIC DNA]</scope>
    <source>
        <strain evidence="3">GBPy7</strain>
    </source>
</reference>
<dbReference type="NCBIfam" id="TIGR03696">
    <property type="entry name" value="Rhs_assc_core"/>
    <property type="match status" value="1"/>
</dbReference>
<name>A0A432VPV5_9GAMM</name>
<organism evidence="2 3">
    <name type="scientific">Aliidiomarina iranensis</name>
    <dbReference type="NCBI Taxonomy" id="1434071"/>
    <lineage>
        <taxon>Bacteria</taxon>
        <taxon>Pseudomonadati</taxon>
        <taxon>Pseudomonadota</taxon>
        <taxon>Gammaproteobacteria</taxon>
        <taxon>Alteromonadales</taxon>
        <taxon>Idiomarinaceae</taxon>
        <taxon>Aliidiomarina</taxon>
    </lineage>
</organism>
<evidence type="ECO:0000256" key="1">
    <source>
        <dbReference type="SAM" id="Phobius"/>
    </source>
</evidence>
<comment type="caution">
    <text evidence="2">The sequence shown here is derived from an EMBL/GenBank/DDBJ whole genome shotgun (WGS) entry which is preliminary data.</text>
</comment>
<dbReference type="AlphaFoldDB" id="A0A432VPV5"/>